<name>A0A657IU81_9MICC</name>
<dbReference type="Proteomes" id="UP000092021">
    <property type="component" value="Unassembled WGS sequence"/>
</dbReference>
<comment type="caution">
    <text evidence="2">The sequence shown here is derived from an EMBL/GenBank/DDBJ whole genome shotgun (WGS) entry which is preliminary data.</text>
</comment>
<dbReference type="AlphaFoldDB" id="A0A657IU81"/>
<sequence>MTRLVDPLGPLASASPLRSAVQPKPLLHAVVSCRWTLRSDRAQQAKAEAQQLIRNRRGRAPHLVMVTGEPMPSRLAAVALGTGELDCVYHFALHELMDAIDPAGGSGRCGADAHDGAGPPAARHLGPPPGSGDLSARRRPRRR</sequence>
<evidence type="ECO:0000313" key="3">
    <source>
        <dbReference type="Proteomes" id="UP000092021"/>
    </source>
</evidence>
<feature type="region of interest" description="Disordered" evidence="1">
    <location>
        <begin position="103"/>
        <end position="143"/>
    </location>
</feature>
<dbReference type="InterPro" id="IPR011335">
    <property type="entry name" value="Restrct_endonuc-II-like"/>
</dbReference>
<reference evidence="2 3" key="1">
    <citation type="submission" date="2016-04" db="EMBL/GenBank/DDBJ databases">
        <title>Identification of putative biosynthetic pathways for the production of bioactive secondary metabolites by the marine actinomycete Kocuria kristinae RUTW2-3.</title>
        <authorList>
            <person name="Waterworth S.C."/>
            <person name="Walmsley T.A."/>
            <person name="Matongo T."/>
            <person name="Davies-Coleman M.T."/>
            <person name="Dorrington R.A."/>
        </authorList>
    </citation>
    <scope>NUCLEOTIDE SEQUENCE [LARGE SCALE GENOMIC DNA]</scope>
    <source>
        <strain evidence="2 3">RUTW4-5</strain>
    </source>
</reference>
<dbReference type="Gene3D" id="3.40.50.10010">
    <property type="entry name" value="Type-2 restriction enzyme NgoMIV"/>
    <property type="match status" value="1"/>
</dbReference>
<dbReference type="SUPFAM" id="SSF52980">
    <property type="entry name" value="Restriction endonuclease-like"/>
    <property type="match status" value="1"/>
</dbReference>
<dbReference type="Pfam" id="PF09015">
    <property type="entry name" value="NgoMIV_restric"/>
    <property type="match status" value="1"/>
</dbReference>
<protein>
    <submittedName>
        <fullName evidence="2">Uncharacterized protein</fullName>
    </submittedName>
</protein>
<dbReference type="InterPro" id="IPR037083">
    <property type="entry name" value="NgoMIV_sf"/>
</dbReference>
<evidence type="ECO:0000313" key="2">
    <source>
        <dbReference type="EMBL" id="OAX58366.1"/>
    </source>
</evidence>
<dbReference type="InterPro" id="IPR015105">
    <property type="entry name" value="NgoMIV"/>
</dbReference>
<proteinExistence type="predicted"/>
<dbReference type="GO" id="GO:0009307">
    <property type="term" value="P:DNA restriction-modification system"/>
    <property type="evidence" value="ECO:0007669"/>
    <property type="project" value="InterPro"/>
</dbReference>
<evidence type="ECO:0000256" key="1">
    <source>
        <dbReference type="SAM" id="MobiDB-lite"/>
    </source>
</evidence>
<organism evidence="2 3">
    <name type="scientific">Rothia kristinae</name>
    <dbReference type="NCBI Taxonomy" id="37923"/>
    <lineage>
        <taxon>Bacteria</taxon>
        <taxon>Bacillati</taxon>
        <taxon>Actinomycetota</taxon>
        <taxon>Actinomycetes</taxon>
        <taxon>Micrococcales</taxon>
        <taxon>Micrococcaceae</taxon>
        <taxon>Rothia</taxon>
    </lineage>
</organism>
<dbReference type="EMBL" id="LWGZ01000715">
    <property type="protein sequence ID" value="OAX58366.1"/>
    <property type="molecule type" value="Genomic_DNA"/>
</dbReference>
<accession>A0A657IU81</accession>
<gene>
    <name evidence="2" type="ORF">A5N15_07985</name>
</gene>
<dbReference type="GO" id="GO:0009036">
    <property type="term" value="F:type II site-specific deoxyribonuclease activity"/>
    <property type="evidence" value="ECO:0007669"/>
    <property type="project" value="InterPro"/>
</dbReference>